<keyword evidence="10" id="KW-1185">Reference proteome</keyword>
<proteinExistence type="inferred from homology"/>
<feature type="transmembrane region" description="Helical" evidence="7">
    <location>
        <begin position="192"/>
        <end position="209"/>
    </location>
</feature>
<feature type="transmembrane region" description="Helical" evidence="7">
    <location>
        <begin position="282"/>
        <end position="302"/>
    </location>
</feature>
<evidence type="ECO:0000256" key="2">
    <source>
        <dbReference type="ARBA" id="ARBA00007362"/>
    </source>
</evidence>
<dbReference type="PATRIC" id="fig|1441095.3.peg.3373"/>
<dbReference type="PANTHER" id="PTHR32322:SF18">
    <property type="entry name" value="S-ADENOSYLMETHIONINE_S-ADENOSYLHOMOCYSTEINE TRANSPORTER"/>
    <property type="match status" value="1"/>
</dbReference>
<feature type="transmembrane region" description="Helical" evidence="7">
    <location>
        <begin position="20"/>
        <end position="38"/>
    </location>
</feature>
<evidence type="ECO:0000256" key="5">
    <source>
        <dbReference type="ARBA" id="ARBA00022989"/>
    </source>
</evidence>
<sequence>MWLLICSSRTVNMLDEILSIRFAMVIVGSSIVAGELSIQKLPIFLISELRFLIASAILVPIWLLYEGRPSLKIKDALLLLLQALCGVFLFNIFMLTGLKSTSAIDAGIISSTAPAAVCLLAFFLFGERLTLHRFAAILLAVTGASVLQLTGFSAGNETDGHLLGNVFILAAVICEALFVSLGKLVSARVSPLGISTVVSIYGAIMFFRFSLQEFKKVSLPVITFETYGIILYYGIIVTVVAFLLLYQGLTKISAGTAGVLSAITPVSTAILSILILGEKLTFLHVIGISLVFAAIFFASIPVKKVVSEVK</sequence>
<dbReference type="Pfam" id="PF00892">
    <property type="entry name" value="EamA"/>
    <property type="match status" value="2"/>
</dbReference>
<feature type="transmembrane region" description="Helical" evidence="7">
    <location>
        <begin position="104"/>
        <end position="125"/>
    </location>
</feature>
<dbReference type="GO" id="GO:0005886">
    <property type="term" value="C:plasma membrane"/>
    <property type="evidence" value="ECO:0007669"/>
    <property type="project" value="UniProtKB-SubCell"/>
</dbReference>
<evidence type="ECO:0000256" key="1">
    <source>
        <dbReference type="ARBA" id="ARBA00004651"/>
    </source>
</evidence>
<feature type="transmembrane region" description="Helical" evidence="7">
    <location>
        <begin position="229"/>
        <end position="246"/>
    </location>
</feature>
<keyword evidence="5 7" id="KW-1133">Transmembrane helix</keyword>
<evidence type="ECO:0000256" key="3">
    <source>
        <dbReference type="ARBA" id="ARBA00022475"/>
    </source>
</evidence>
<dbReference type="InterPro" id="IPR050638">
    <property type="entry name" value="AA-Vitamin_Transporters"/>
</dbReference>
<feature type="transmembrane region" description="Helical" evidence="7">
    <location>
        <begin position="166"/>
        <end position="185"/>
    </location>
</feature>
<dbReference type="EMBL" id="CP012600">
    <property type="protein sequence ID" value="ALC82796.1"/>
    <property type="molecule type" value="Genomic_DNA"/>
</dbReference>
<keyword evidence="6 7" id="KW-0472">Membrane</keyword>
<dbReference type="InterPro" id="IPR000620">
    <property type="entry name" value="EamA_dom"/>
</dbReference>
<dbReference type="InterPro" id="IPR037185">
    <property type="entry name" value="EmrE-like"/>
</dbReference>
<evidence type="ECO:0000259" key="8">
    <source>
        <dbReference type="Pfam" id="PF00892"/>
    </source>
</evidence>
<dbReference type="SUPFAM" id="SSF103481">
    <property type="entry name" value="Multidrug resistance efflux transporter EmrE"/>
    <property type="match status" value="2"/>
</dbReference>
<feature type="domain" description="EamA" evidence="8">
    <location>
        <begin position="18"/>
        <end position="146"/>
    </location>
</feature>
<evidence type="ECO:0000256" key="7">
    <source>
        <dbReference type="SAM" id="Phobius"/>
    </source>
</evidence>
<keyword evidence="4 7" id="KW-0812">Transmembrane</keyword>
<feature type="domain" description="EamA" evidence="8">
    <location>
        <begin position="163"/>
        <end position="299"/>
    </location>
</feature>
<evidence type="ECO:0000313" key="10">
    <source>
        <dbReference type="Proteomes" id="UP000067625"/>
    </source>
</evidence>
<name>A0A0M3RA97_9BACI</name>
<feature type="transmembrane region" description="Helical" evidence="7">
    <location>
        <begin position="258"/>
        <end position="276"/>
    </location>
</feature>
<protein>
    <recommendedName>
        <fullName evidence="8">EamA domain-containing protein</fullName>
    </recommendedName>
</protein>
<comment type="subcellular location">
    <subcellularLocation>
        <location evidence="1">Cell membrane</location>
        <topology evidence="1">Multi-pass membrane protein</topology>
    </subcellularLocation>
</comment>
<reference evidence="10" key="1">
    <citation type="submission" date="2015-08" db="EMBL/GenBank/DDBJ databases">
        <title>Genome sequencing project for genomic taxonomy and phylogenomics of Bacillus-like bacteria.</title>
        <authorList>
            <person name="Liu B."/>
            <person name="Wang J."/>
            <person name="Zhu Y."/>
            <person name="Liu G."/>
            <person name="Chen Q."/>
            <person name="Chen Z."/>
            <person name="Lan J."/>
            <person name="Che J."/>
            <person name="Ge C."/>
            <person name="Shi H."/>
            <person name="Pan Z."/>
            <person name="Liu X."/>
        </authorList>
    </citation>
    <scope>NUCLEOTIDE SEQUENCE [LARGE SCALE GENOMIC DNA]</scope>
    <source>
        <strain evidence="10">FJAT-4402</strain>
    </source>
</reference>
<gene>
    <name evidence="9" type="ORF">AM592_15295</name>
</gene>
<dbReference type="AlphaFoldDB" id="A0A0M3RA97"/>
<dbReference type="Gene3D" id="1.10.3730.20">
    <property type="match status" value="1"/>
</dbReference>
<keyword evidence="3" id="KW-1003">Cell membrane</keyword>
<dbReference type="Proteomes" id="UP000067625">
    <property type="component" value="Chromosome"/>
</dbReference>
<dbReference type="PANTHER" id="PTHR32322">
    <property type="entry name" value="INNER MEMBRANE TRANSPORTER"/>
    <property type="match status" value="1"/>
</dbReference>
<reference evidence="9 10" key="2">
    <citation type="journal article" date="2016" name="Int. J. Syst. Evol. Microbiol.">
        <title>Bacillus gobiensis sp. nov., isolated from a soil sample.</title>
        <authorList>
            <person name="Liu B."/>
            <person name="Liu G.H."/>
            <person name="Cetin S."/>
            <person name="Schumann P."/>
            <person name="Pan Z.Z."/>
            <person name="Chen Q.Q."/>
        </authorList>
    </citation>
    <scope>NUCLEOTIDE SEQUENCE [LARGE SCALE GENOMIC DNA]</scope>
    <source>
        <strain evidence="9 10">FJAT-4402</strain>
    </source>
</reference>
<evidence type="ECO:0000256" key="6">
    <source>
        <dbReference type="ARBA" id="ARBA00023136"/>
    </source>
</evidence>
<evidence type="ECO:0000256" key="4">
    <source>
        <dbReference type="ARBA" id="ARBA00022692"/>
    </source>
</evidence>
<evidence type="ECO:0000313" key="9">
    <source>
        <dbReference type="EMBL" id="ALC82796.1"/>
    </source>
</evidence>
<feature type="transmembrane region" description="Helical" evidence="7">
    <location>
        <begin position="77"/>
        <end position="98"/>
    </location>
</feature>
<accession>A0A0M3RA97</accession>
<feature type="transmembrane region" description="Helical" evidence="7">
    <location>
        <begin position="134"/>
        <end position="154"/>
    </location>
</feature>
<comment type="similarity">
    <text evidence="2">Belongs to the EamA transporter family.</text>
</comment>
<feature type="transmembrane region" description="Helical" evidence="7">
    <location>
        <begin position="44"/>
        <end position="65"/>
    </location>
</feature>
<organism evidence="9 10">
    <name type="scientific">Bacillus gobiensis</name>
    <dbReference type="NCBI Taxonomy" id="1441095"/>
    <lineage>
        <taxon>Bacteria</taxon>
        <taxon>Bacillati</taxon>
        <taxon>Bacillota</taxon>
        <taxon>Bacilli</taxon>
        <taxon>Bacillales</taxon>
        <taxon>Bacillaceae</taxon>
        <taxon>Bacillus</taxon>
    </lineage>
</organism>